<feature type="transmembrane region" description="Helical" evidence="3">
    <location>
        <begin position="154"/>
        <end position="173"/>
    </location>
</feature>
<evidence type="ECO:0000256" key="1">
    <source>
        <dbReference type="SAM" id="Coils"/>
    </source>
</evidence>
<feature type="compositionally biased region" description="Basic and acidic residues" evidence="2">
    <location>
        <begin position="1018"/>
        <end position="1041"/>
    </location>
</feature>
<accession>B8JCM2</accession>
<feature type="region of interest" description="Disordered" evidence="2">
    <location>
        <begin position="259"/>
        <end position="294"/>
    </location>
</feature>
<dbReference type="KEGG" id="acp:A2cp1_4425"/>
<feature type="coiled-coil region" evidence="1">
    <location>
        <begin position="903"/>
        <end position="937"/>
    </location>
</feature>
<dbReference type="AlphaFoldDB" id="B8JCM2"/>
<sequence length="1071" mass="115380">MAGAYADIARVLQGARRRQVRVVLLTAAAGGGAAALLCLLAGAIALSAGARTGFRLVALGGAALAVLGAAIAAGWALLRGARDDEAAARTVAAGEPALRSALLSSVELARARPLLAASGELSVELLDAHLDRTAERARGLDLARAIPDRAARQAGWTLVVALGLHLLGLAGLGPGFRAAYGRVIGGDPPGAPAVQADPITGDIELTYRYPAYMRRDPRTLSGTGGEVRAPRGTEVELKTRADRPVVAAEIAIEQEGLVPASPPAGAAAAEGTGSSETPAQAPPPAQAQPAPDSPIVKRRALAVVAGGRDLSGRFVVDQGGSYRFRYLDAKGRLVAEGPPIPIAVEVDLPPQVRITAPEREQEVDANAVVAIEWQAEDDVGLSEVTLVVKPPAGEPQRRVLRKGDGLRRDGGTQQLALAPERLAEGEALEYWIEAADGDTVSGPKTAASEHQVVKVYSEAEHRRAVLERARQAFEELVALLGDRLETLADGPLATAERLPVAQQLDARTRRLTETLRDAARELRRDPAGAREVAAALQNVSGNVRVAEQRVAALRAAILQAIRVRVRPDASLVRNMTSADAALDATMEKGVLYLEQLLDKQRAQDLVRLAKDLSQRRRDLAGLLEKYRASPSEAAKKEVLAQISRMKDRVKDLLARMAELSKGFNDEHMNEEALAELAKSQDLVGGLDEVEKKLAQGDVEGAMKALDQMAGAMDQMLAGLERTAGRPDEKAQQLMKEMLAFKEQLEQVQSEQRRTAAETDQVRRRYRQKIADRMKGAEGDLRRLAELAGKARQDLDRAEPGVTMRAEPEFELSREALKDLERALGMRELEGAAEAVTRAQPSVERLAMELDEDAALGDRGAPLTGREPEQVADARKHAMDAVPKVREIREKLQRMFPDPRQVLGQEEQRKLGELAQQQDQLERKAGRLQSQLYDLAQKAPVFPPSAQQELSESRGHMGEAAAELGARNPQRGHGQQELAMDALSRLQKGLEEAAKKGGGQGGGQGFPFPFAESGGEQDGDGREASREKVKIPGAEAHRVPEEFRKDLLDAMKQGAPERYRGEVQRYYEELVK</sequence>
<feature type="region of interest" description="Disordered" evidence="2">
    <location>
        <begin position="942"/>
        <end position="977"/>
    </location>
</feature>
<dbReference type="EMBL" id="CP001359">
    <property type="protein sequence ID" value="ACL67742.1"/>
    <property type="molecule type" value="Genomic_DNA"/>
</dbReference>
<dbReference type="HOGENOM" id="CLU_283966_0_0_7"/>
<organism evidence="4 5">
    <name type="scientific">Anaeromyxobacter dehalogenans (strain ATCC BAA-258 / DSM 21875 / 2CP-1)</name>
    <dbReference type="NCBI Taxonomy" id="455488"/>
    <lineage>
        <taxon>Bacteria</taxon>
        <taxon>Pseudomonadati</taxon>
        <taxon>Myxococcota</taxon>
        <taxon>Myxococcia</taxon>
        <taxon>Myxococcales</taxon>
        <taxon>Cystobacterineae</taxon>
        <taxon>Anaeromyxobacteraceae</taxon>
        <taxon>Anaeromyxobacter</taxon>
    </lineage>
</organism>
<keyword evidence="1" id="KW-0175">Coiled coil</keyword>
<feature type="compositionally biased region" description="Low complexity" evidence="2">
    <location>
        <begin position="263"/>
        <end position="279"/>
    </location>
</feature>
<evidence type="ECO:0000256" key="2">
    <source>
        <dbReference type="SAM" id="MobiDB-lite"/>
    </source>
</evidence>
<protein>
    <recommendedName>
        <fullName evidence="6">DUF4175 domain-containing protein</fullName>
    </recommendedName>
</protein>
<keyword evidence="3" id="KW-0472">Membrane</keyword>
<evidence type="ECO:0000313" key="5">
    <source>
        <dbReference type="Proteomes" id="UP000007089"/>
    </source>
</evidence>
<evidence type="ECO:0000256" key="3">
    <source>
        <dbReference type="SAM" id="Phobius"/>
    </source>
</evidence>
<dbReference type="Proteomes" id="UP000007089">
    <property type="component" value="Chromosome"/>
</dbReference>
<proteinExistence type="predicted"/>
<feature type="compositionally biased region" description="Gly residues" evidence="2">
    <location>
        <begin position="995"/>
        <end position="1004"/>
    </location>
</feature>
<keyword evidence="3" id="KW-0812">Transmembrane</keyword>
<name>B8JCM2_ANAD2</name>
<dbReference type="RefSeq" id="WP_015935425.1">
    <property type="nucleotide sequence ID" value="NC_011891.1"/>
</dbReference>
<gene>
    <name evidence="4" type="ordered locus">A2cp1_4425</name>
</gene>
<reference evidence="4" key="1">
    <citation type="submission" date="2009-01" db="EMBL/GenBank/DDBJ databases">
        <title>Complete sequence of Anaeromyxobacter dehalogenans 2CP-1.</title>
        <authorList>
            <consortium name="US DOE Joint Genome Institute"/>
            <person name="Lucas S."/>
            <person name="Copeland A."/>
            <person name="Lapidus A."/>
            <person name="Glavina del Rio T."/>
            <person name="Dalin E."/>
            <person name="Tice H."/>
            <person name="Bruce D."/>
            <person name="Goodwin L."/>
            <person name="Pitluck S."/>
            <person name="Saunders E."/>
            <person name="Brettin T."/>
            <person name="Detter J.C."/>
            <person name="Han C."/>
            <person name="Larimer F."/>
            <person name="Land M."/>
            <person name="Hauser L."/>
            <person name="Kyrpides N."/>
            <person name="Ovchinnikova G."/>
            <person name="Beliaev A.S."/>
            <person name="Richardson P."/>
        </authorList>
    </citation>
    <scope>NUCLEOTIDE SEQUENCE</scope>
    <source>
        <strain evidence="4">2CP-1</strain>
    </source>
</reference>
<feature type="transmembrane region" description="Helical" evidence="3">
    <location>
        <begin position="22"/>
        <end position="50"/>
    </location>
</feature>
<feature type="region of interest" description="Disordered" evidence="2">
    <location>
        <begin position="989"/>
        <end position="1041"/>
    </location>
</feature>
<feature type="transmembrane region" description="Helical" evidence="3">
    <location>
        <begin position="56"/>
        <end position="78"/>
    </location>
</feature>
<evidence type="ECO:0000313" key="4">
    <source>
        <dbReference type="EMBL" id="ACL67742.1"/>
    </source>
</evidence>
<feature type="coiled-coil region" evidence="1">
    <location>
        <begin position="501"/>
        <end position="556"/>
    </location>
</feature>
<feature type="coiled-coil region" evidence="1">
    <location>
        <begin position="635"/>
        <end position="662"/>
    </location>
</feature>
<keyword evidence="3" id="KW-1133">Transmembrane helix</keyword>
<keyword evidence="5" id="KW-1185">Reference proteome</keyword>
<evidence type="ECO:0008006" key="6">
    <source>
        <dbReference type="Google" id="ProtNLM"/>
    </source>
</evidence>